<protein>
    <submittedName>
        <fullName evidence="1">Resolvase</fullName>
    </submittedName>
</protein>
<accession>A0AAP1G6R8</accession>
<dbReference type="RefSeq" id="WP_059344474.1">
    <property type="nucleotide sequence ID" value="NZ_CP140570.1"/>
</dbReference>
<comment type="caution">
    <text evidence="1">The sequence shown here is derived from an EMBL/GenBank/DDBJ whole genome shotgun (WGS) entry which is preliminary data.</text>
</comment>
<evidence type="ECO:0000313" key="1">
    <source>
        <dbReference type="EMBL" id="KUY20833.1"/>
    </source>
</evidence>
<organism evidence="1 2">
    <name type="scientific">Elizabethkingia miricola</name>
    <name type="common">Chryseobacterium miricola</name>
    <dbReference type="NCBI Taxonomy" id="172045"/>
    <lineage>
        <taxon>Bacteria</taxon>
        <taxon>Pseudomonadati</taxon>
        <taxon>Bacteroidota</taxon>
        <taxon>Flavobacteriia</taxon>
        <taxon>Flavobacteriales</taxon>
        <taxon>Weeksellaceae</taxon>
        <taxon>Elizabethkingia</taxon>
    </lineage>
</organism>
<gene>
    <name evidence="1" type="ORF">ATB95_08020</name>
</gene>
<dbReference type="Proteomes" id="UP000064412">
    <property type="component" value="Unassembled WGS sequence"/>
</dbReference>
<name>A0AAP1G6R8_ELIMR</name>
<dbReference type="AlphaFoldDB" id="A0AAP1G6R8"/>
<proteinExistence type="predicted"/>
<dbReference type="EMBL" id="LNOI01000001">
    <property type="protein sequence ID" value="KUY20833.1"/>
    <property type="molecule type" value="Genomic_DNA"/>
</dbReference>
<reference evidence="1 2" key="1">
    <citation type="submission" date="2015-11" db="EMBL/GenBank/DDBJ databases">
        <authorList>
            <person name="Nicholson A.C."/>
            <person name="Humrighouse B.W."/>
            <person name="Graziano J."/>
            <person name="Lasker B."/>
            <person name="Whitney A.M."/>
            <person name="Mcquiston J.R."/>
        </authorList>
    </citation>
    <scope>NUCLEOTIDE SEQUENCE [LARGE SCALE GENOMIC DNA]</scope>
    <source>
        <strain evidence="1 2">G4071</strain>
    </source>
</reference>
<dbReference type="PROSITE" id="PS51257">
    <property type="entry name" value="PROKAR_LIPOPROTEIN"/>
    <property type="match status" value="1"/>
</dbReference>
<sequence length="358" mass="40967">MKIFNQLFISSTLVVLVGCNSKNETSETNKPETKIIQKAITFADFKKIKGVDNIQDVPFQLFTKLDSVQFFVSPDKNTAHLKKANNKLDNYYGFEEFDDFYSIHFSIDNNISNSIEAFVLKSEFKAAFELTLKGVNLYEIRSSTFKESDDFKNKSFNKYGTIDEVPEQEFKIASKKRIDEALVKNPHITLKDNNWIYTENGKQEIITQHKDISIETGPLANEYIGRSSALNMEVFKENSNEVTDPYYSFFNVKDAVMFDLATSGYPQILAVKNWVSFVSSNNDVGSNFVISKYFPQTKKQGNLLYVNFTNFKIADEKKAFWAENDTFYAEVFPLNSASAKGKKQKAAFIKIQLKPNLL</sequence>
<evidence type="ECO:0000313" key="2">
    <source>
        <dbReference type="Proteomes" id="UP000064412"/>
    </source>
</evidence>